<sequence>MTNELVLAGIVLFNPEIDRLRANIQAISPQVNTVLLVNNASSNMSEVRTLISDFQNIEVLDNTSNMGVAHALKQVLEYAMEHGYSWALTLDQDSVCYPGLINTYSKFFGLPKVGILTCNIIDRNFAEDNGFASGQQYREISQCITSASLINVDAYKHTDGFDDKLFIDSVDFDICINMRLHGYRIIKVNFDGLLHEVGHGKNVKLLMKDYIVYGHSPFRQYYIARNHMYLVRKYPSQFSVLKEWLREFRDELLIILYDNSKFAKLAKRWRGLHDVRHM</sequence>
<feature type="domain" description="Glycosyltransferase 2-like" evidence="5">
    <location>
        <begin position="17"/>
        <end position="126"/>
    </location>
</feature>
<dbReference type="PANTHER" id="PTHR43179:SF12">
    <property type="entry name" value="GALACTOFURANOSYLTRANSFERASE GLFT2"/>
    <property type="match status" value="1"/>
</dbReference>
<reference evidence="6 7" key="1">
    <citation type="journal article" date="2021" name="Environ. Microbiol.">
        <title>Genetic insights into the dark matter of the mammalian gut microbiota through targeted genome reconstruction.</title>
        <authorList>
            <person name="Lugli G.A."/>
            <person name="Alessandri G."/>
            <person name="Milani C."/>
            <person name="Viappiani A."/>
            <person name="Fontana F."/>
            <person name="Tarracchini C."/>
            <person name="Mancabelli L."/>
            <person name="Argentini C."/>
            <person name="Ruiz L."/>
            <person name="Margolles A."/>
            <person name="van Sinderen D."/>
            <person name="Turroni F."/>
            <person name="Ventura M."/>
        </authorList>
    </citation>
    <scope>NUCLEOTIDE SEQUENCE [LARGE SCALE GENOMIC DNA]</scope>
    <source>
        <strain evidence="6 7">MA2</strain>
    </source>
</reference>
<dbReference type="CDD" id="cd02526">
    <property type="entry name" value="GT2_RfbF_like"/>
    <property type="match status" value="1"/>
</dbReference>
<comment type="similarity">
    <text evidence="2">Belongs to the glycosyltransferase 2 family.</text>
</comment>
<keyword evidence="7" id="KW-1185">Reference proteome</keyword>
<evidence type="ECO:0000256" key="2">
    <source>
        <dbReference type="ARBA" id="ARBA00006739"/>
    </source>
</evidence>
<protein>
    <submittedName>
        <fullName evidence="6">Glycosyltransferase</fullName>
    </submittedName>
</protein>
<accession>A0ABS5UQB1</accession>
<name>A0ABS5UQB1_9BIFI</name>
<dbReference type="SUPFAM" id="SSF53448">
    <property type="entry name" value="Nucleotide-diphospho-sugar transferases"/>
    <property type="match status" value="1"/>
</dbReference>
<dbReference type="Proteomes" id="UP000773064">
    <property type="component" value="Unassembled WGS sequence"/>
</dbReference>
<evidence type="ECO:0000259" key="5">
    <source>
        <dbReference type="Pfam" id="PF00535"/>
    </source>
</evidence>
<proteinExistence type="inferred from homology"/>
<dbReference type="InterPro" id="IPR001173">
    <property type="entry name" value="Glyco_trans_2-like"/>
</dbReference>
<dbReference type="PANTHER" id="PTHR43179">
    <property type="entry name" value="RHAMNOSYLTRANSFERASE WBBL"/>
    <property type="match status" value="1"/>
</dbReference>
<evidence type="ECO:0000313" key="7">
    <source>
        <dbReference type="Proteomes" id="UP000773064"/>
    </source>
</evidence>
<gene>
    <name evidence="6" type="ORF">JS528_07325</name>
</gene>
<evidence type="ECO:0000256" key="3">
    <source>
        <dbReference type="ARBA" id="ARBA00022676"/>
    </source>
</evidence>
<keyword evidence="3" id="KW-0328">Glycosyltransferase</keyword>
<dbReference type="EMBL" id="JAFEJS010000007">
    <property type="protein sequence ID" value="MBT1173163.1"/>
    <property type="molecule type" value="Genomic_DNA"/>
</dbReference>
<dbReference type="RefSeq" id="WP_214358432.1">
    <property type="nucleotide sequence ID" value="NZ_JAFEJS010000007.1"/>
</dbReference>
<evidence type="ECO:0000256" key="1">
    <source>
        <dbReference type="ARBA" id="ARBA00004776"/>
    </source>
</evidence>
<dbReference type="Pfam" id="PF00535">
    <property type="entry name" value="Glycos_transf_2"/>
    <property type="match status" value="1"/>
</dbReference>
<keyword evidence="4" id="KW-0808">Transferase</keyword>
<organism evidence="6 7">
    <name type="scientific">Bifidobacterium santillanense</name>
    <dbReference type="NCBI Taxonomy" id="2809028"/>
    <lineage>
        <taxon>Bacteria</taxon>
        <taxon>Bacillati</taxon>
        <taxon>Actinomycetota</taxon>
        <taxon>Actinomycetes</taxon>
        <taxon>Bifidobacteriales</taxon>
        <taxon>Bifidobacteriaceae</taxon>
        <taxon>Bifidobacterium</taxon>
    </lineage>
</organism>
<evidence type="ECO:0000313" key="6">
    <source>
        <dbReference type="EMBL" id="MBT1173163.1"/>
    </source>
</evidence>
<comment type="caution">
    <text evidence="6">The sequence shown here is derived from an EMBL/GenBank/DDBJ whole genome shotgun (WGS) entry which is preliminary data.</text>
</comment>
<dbReference type="InterPro" id="IPR029044">
    <property type="entry name" value="Nucleotide-diphossugar_trans"/>
</dbReference>
<evidence type="ECO:0000256" key="4">
    <source>
        <dbReference type="ARBA" id="ARBA00022679"/>
    </source>
</evidence>
<dbReference type="Gene3D" id="3.90.550.10">
    <property type="entry name" value="Spore Coat Polysaccharide Biosynthesis Protein SpsA, Chain A"/>
    <property type="match status" value="1"/>
</dbReference>
<comment type="pathway">
    <text evidence="1">Cell wall biogenesis; cell wall polysaccharide biosynthesis.</text>
</comment>